<gene>
    <name evidence="1" type="ORF">AOQ71_19575</name>
</gene>
<dbReference type="RefSeq" id="WP_157083585.1">
    <property type="nucleotide sequence ID" value="NZ_LJYG01000085.1"/>
</dbReference>
<protein>
    <submittedName>
        <fullName evidence="1">Uncharacterized protein</fullName>
    </submittedName>
</protein>
<accession>A0A0R3DR54</accession>
<dbReference type="Proteomes" id="UP000051936">
    <property type="component" value="Unassembled WGS sequence"/>
</dbReference>
<dbReference type="OrthoDB" id="5297432at2"/>
<proteinExistence type="predicted"/>
<evidence type="ECO:0000313" key="2">
    <source>
        <dbReference type="Proteomes" id="UP000051936"/>
    </source>
</evidence>
<sequence length="154" mass="17553">MRRIRLQSQRRRSYSTQLLLQKGWLQAAITWSRLRKVKNLDRDDLVADHWSGVKEQCKRSCLLLADRLFGIRESEAAFCALMLSVDAGIPRSFDTVLPQLSFGAAHLWYCTAFLATDELDVIARAWSRAGLSIRKLQAIASPTLDARDQTPVRH</sequence>
<dbReference type="AlphaFoldDB" id="A0A0R3DR54"/>
<organism evidence="1 2">
    <name type="scientific">Bradyrhizobium manausense</name>
    <dbReference type="NCBI Taxonomy" id="989370"/>
    <lineage>
        <taxon>Bacteria</taxon>
        <taxon>Pseudomonadati</taxon>
        <taxon>Pseudomonadota</taxon>
        <taxon>Alphaproteobacteria</taxon>
        <taxon>Hyphomicrobiales</taxon>
        <taxon>Nitrobacteraceae</taxon>
        <taxon>Bradyrhizobium</taxon>
    </lineage>
</organism>
<evidence type="ECO:0000313" key="1">
    <source>
        <dbReference type="EMBL" id="KRQ10172.1"/>
    </source>
</evidence>
<reference evidence="1 2" key="1">
    <citation type="submission" date="2015-09" db="EMBL/GenBank/DDBJ databases">
        <title>Draft Genome Sequence of Bradyrhizobium manausense Strain BR 3351T, a Novel Symbiotic Nitrogen-Fixing Alphaproteobacterium Isolated from Brazilian Amazon Rain Forest.</title>
        <authorList>
            <person name="De Araujo J.L."/>
            <person name="Zilli J.E."/>
        </authorList>
    </citation>
    <scope>NUCLEOTIDE SEQUENCE [LARGE SCALE GENOMIC DNA]</scope>
    <source>
        <strain evidence="1 2">BR3351</strain>
    </source>
</reference>
<name>A0A0R3DR54_9BRAD</name>
<comment type="caution">
    <text evidence="1">The sequence shown here is derived from an EMBL/GenBank/DDBJ whole genome shotgun (WGS) entry which is preliminary data.</text>
</comment>
<dbReference type="EMBL" id="LJYG01000085">
    <property type="protein sequence ID" value="KRQ10172.1"/>
    <property type="molecule type" value="Genomic_DNA"/>
</dbReference>
<keyword evidence="2" id="KW-1185">Reference proteome</keyword>